<name>A0A7H2BBJ2_9MICC</name>
<sequence length="164" mass="18058">MKSMLVATEQILNEQDIRNIQRVAQFSTPPVEAIHLLIPTEVHEPLLLKVLDQLALLDFNAASRTAFSAEKGALTHRQEAQEISRTSHLLLKDAGFQVEITIASGDPVAVMRSIVEADDSVQAIIITNPHPVQDSLNLNWTNKAQDSLGIPVLHLLSGTERIED</sequence>
<proteinExistence type="predicted"/>
<dbReference type="InterPro" id="IPR014729">
    <property type="entry name" value="Rossmann-like_a/b/a_fold"/>
</dbReference>
<protein>
    <recommendedName>
        <fullName evidence="3">Universal stress protein</fullName>
    </recommendedName>
</protein>
<keyword evidence="2" id="KW-1185">Reference proteome</keyword>
<dbReference type="EMBL" id="CP061539">
    <property type="protein sequence ID" value="QNV37038.1"/>
    <property type="molecule type" value="Genomic_DNA"/>
</dbReference>
<dbReference type="AlphaFoldDB" id="A0A7H2BBJ2"/>
<dbReference type="RefSeq" id="WP_190724008.1">
    <property type="nucleotide sequence ID" value="NZ_CP061539.1"/>
</dbReference>
<dbReference type="SUPFAM" id="SSF52402">
    <property type="entry name" value="Adenine nucleotide alpha hydrolases-like"/>
    <property type="match status" value="1"/>
</dbReference>
<gene>
    <name evidence="1" type="ORF">IDM49_07170</name>
</gene>
<dbReference type="KEGG" id="rter:IDM49_07170"/>
<reference evidence="1 2" key="1">
    <citation type="submission" date="2020-09" db="EMBL/GenBank/DDBJ databases">
        <title>Investigation of environmental microbes.</title>
        <authorList>
            <person name="Ou Y."/>
            <person name="Kang Q."/>
        </authorList>
    </citation>
    <scope>NUCLEOTIDE SEQUENCE [LARGE SCALE GENOMIC DNA]</scope>
    <source>
        <strain evidence="1 2">KJZ-14</strain>
    </source>
</reference>
<organism evidence="1 2">
    <name type="scientific">Rothia terrae</name>
    <dbReference type="NCBI Taxonomy" id="396015"/>
    <lineage>
        <taxon>Bacteria</taxon>
        <taxon>Bacillati</taxon>
        <taxon>Actinomycetota</taxon>
        <taxon>Actinomycetes</taxon>
        <taxon>Micrococcales</taxon>
        <taxon>Micrococcaceae</taxon>
        <taxon>Rothia</taxon>
    </lineage>
</organism>
<dbReference type="Gene3D" id="3.40.50.620">
    <property type="entry name" value="HUPs"/>
    <property type="match status" value="1"/>
</dbReference>
<accession>A0A7H2BBJ2</accession>
<dbReference type="Proteomes" id="UP000516404">
    <property type="component" value="Chromosome"/>
</dbReference>
<evidence type="ECO:0000313" key="1">
    <source>
        <dbReference type="EMBL" id="QNV37038.1"/>
    </source>
</evidence>
<evidence type="ECO:0000313" key="2">
    <source>
        <dbReference type="Proteomes" id="UP000516404"/>
    </source>
</evidence>
<evidence type="ECO:0008006" key="3">
    <source>
        <dbReference type="Google" id="ProtNLM"/>
    </source>
</evidence>
<dbReference type="GeneID" id="96624016"/>